<feature type="compositionally biased region" description="Basic and acidic residues" evidence="8">
    <location>
        <begin position="1"/>
        <end position="12"/>
    </location>
</feature>
<proteinExistence type="predicted"/>
<organism evidence="10 11">
    <name type="scientific">Aspergillus tanneri</name>
    <dbReference type="NCBI Taxonomy" id="1220188"/>
    <lineage>
        <taxon>Eukaryota</taxon>
        <taxon>Fungi</taxon>
        <taxon>Dikarya</taxon>
        <taxon>Ascomycota</taxon>
        <taxon>Pezizomycotina</taxon>
        <taxon>Eurotiomycetes</taxon>
        <taxon>Eurotiomycetidae</taxon>
        <taxon>Eurotiales</taxon>
        <taxon>Aspergillaceae</taxon>
        <taxon>Aspergillus</taxon>
        <taxon>Aspergillus subgen. Circumdati</taxon>
    </lineage>
</organism>
<comment type="caution">
    <text evidence="10">The sequence shown here is derived from an EMBL/GenBank/DDBJ whole genome shotgun (WGS) entry which is preliminary data.</text>
</comment>
<evidence type="ECO:0000256" key="3">
    <source>
        <dbReference type="ARBA" id="ARBA00022737"/>
    </source>
</evidence>
<dbReference type="InterPro" id="IPR045863">
    <property type="entry name" value="CorA_TM1_TM2"/>
</dbReference>
<reference evidence="10 11" key="1">
    <citation type="submission" date="2019-03" db="EMBL/GenBank/DDBJ databases">
        <title>The genome sequence of a newly discovered highly antifungal drug resistant Aspergillus species, Aspergillus tanneri NIH 1004.</title>
        <authorList>
            <person name="Mounaud S."/>
            <person name="Singh I."/>
            <person name="Joardar V."/>
            <person name="Pakala S."/>
            <person name="Pakala S."/>
            <person name="Venepally P."/>
            <person name="Hoover J."/>
            <person name="Nierman W."/>
            <person name="Chung J."/>
            <person name="Losada L."/>
        </authorList>
    </citation>
    <scope>NUCLEOTIDE SEQUENCE [LARGE SCALE GENOMIC DNA]</scope>
    <source>
        <strain evidence="10 11">NIH1004</strain>
    </source>
</reference>
<dbReference type="STRING" id="1220188.A0A4V3UNC0"/>
<dbReference type="GO" id="GO:0016020">
    <property type="term" value="C:membrane"/>
    <property type="evidence" value="ECO:0007669"/>
    <property type="project" value="UniProtKB-SubCell"/>
</dbReference>
<keyword evidence="11" id="KW-1185">Reference proteome</keyword>
<dbReference type="VEuPathDB" id="FungiDB:EYZ11_009913"/>
<dbReference type="AlphaFoldDB" id="A0A4V3UNC0"/>
<keyword evidence="6 9" id="KW-0472">Membrane</keyword>
<sequence>MHLQRTHLDRAQSLRQQRNLPANITDNAGRTVRSWIASSGLMKLPTGRDRVQRFEQFLLDRGIDPNLTSGETPLHWAANIGDHAMVESLLQNDIVPPDAPDLRNRTPLSRAAAGGHCQIAKCLLATDKVDPDRKDGRGRTPLSWAAEHGHLTTVEVLIRYEANVDIHDDEGQTPLWWFITNGSKRRPESSPVDFPHWLKLLGPTNGSEPVPKTRRTPLSWACERGDLPLVGHLLQTTWADPNSVDRYRKTPLIYAMERNHHEIVELLISGRHEKRDIVSLRMMIQESRSRLLKPFLERFQPSLEREDDSSSVPLMRIALQQSDRATVLVLLEHKASIKGLDNGDWFGPCSTETLSNELQWTSTTPDQPWTSPKLPVRLANEPTAVGSSSIPVMRMAIQDGDRAVVTALLHQRARIMDLEEDEENFNQYNNNSKPSVAVDIMALRDGRHKVRWILDEELDEELRKLPKTSTEEIHLMLFRENYAWRTYHRMSHVPNELWFSLGSKGPCRTFTLSIQMNLKLEDDPSSVEGDDDDDDYTVRTIQWTVLEAPPKSICYFSNLPYGYIPQNDLELVQQFMRIFRKDWMAYCHAARRHLGQLRSHQLTARGKDDRLIDTVAEKMLIWTHIQGTLANQLNQARNFVMQYQHFSETRHFSDQMSHTIDTFDRDVSSQIEKLEQMFRDLLQIEFAWTTINEAHRSTSLATSMNRLSWITVRSGYQDILLYDMVANSVEFIFLPLTFASSLFGMNVDILADNPTWLWYPLVGGSLLLMTVATWLAFKLNSVGGLRNGHSRLTGRWTGRQPWR</sequence>
<dbReference type="Gene3D" id="1.20.58.340">
    <property type="entry name" value="Magnesium transport protein CorA, transmembrane region"/>
    <property type="match status" value="1"/>
</dbReference>
<evidence type="ECO:0000256" key="8">
    <source>
        <dbReference type="SAM" id="MobiDB-lite"/>
    </source>
</evidence>
<dbReference type="Pfam" id="PF00023">
    <property type="entry name" value="Ank"/>
    <property type="match status" value="1"/>
</dbReference>
<evidence type="ECO:0000256" key="9">
    <source>
        <dbReference type="SAM" id="Phobius"/>
    </source>
</evidence>
<keyword evidence="5 7" id="KW-0040">ANK repeat</keyword>
<dbReference type="Pfam" id="PF12796">
    <property type="entry name" value="Ank_2"/>
    <property type="match status" value="2"/>
</dbReference>
<dbReference type="PANTHER" id="PTHR24141">
    <property type="entry name" value="2-5A-DEPENDENT RIBONUCLEASE"/>
    <property type="match status" value="1"/>
</dbReference>
<evidence type="ECO:0000256" key="4">
    <source>
        <dbReference type="ARBA" id="ARBA00022989"/>
    </source>
</evidence>
<dbReference type="Gene3D" id="1.25.40.20">
    <property type="entry name" value="Ankyrin repeat-containing domain"/>
    <property type="match status" value="2"/>
</dbReference>
<feature type="region of interest" description="Disordered" evidence="8">
    <location>
        <begin position="1"/>
        <end position="25"/>
    </location>
</feature>
<evidence type="ECO:0000313" key="11">
    <source>
        <dbReference type="Proteomes" id="UP000308092"/>
    </source>
</evidence>
<dbReference type="InterPro" id="IPR036770">
    <property type="entry name" value="Ankyrin_rpt-contain_sf"/>
</dbReference>
<keyword evidence="4 9" id="KW-1133">Transmembrane helix</keyword>
<accession>A0A4V3UNC0</accession>
<dbReference type="SUPFAM" id="SSF48403">
    <property type="entry name" value="Ankyrin repeat"/>
    <property type="match status" value="2"/>
</dbReference>
<comment type="subcellular location">
    <subcellularLocation>
        <location evidence="1">Membrane</location>
        <topology evidence="1">Multi-pass membrane protein</topology>
    </subcellularLocation>
</comment>
<dbReference type="InterPro" id="IPR002110">
    <property type="entry name" value="Ankyrin_rpt"/>
</dbReference>
<dbReference type="Proteomes" id="UP000308092">
    <property type="component" value="Unassembled WGS sequence"/>
</dbReference>
<gene>
    <name evidence="10" type="ORF">EYZ11_009913</name>
</gene>
<evidence type="ECO:0000313" key="10">
    <source>
        <dbReference type="EMBL" id="THC90634.1"/>
    </source>
</evidence>
<keyword evidence="3" id="KW-0677">Repeat</keyword>
<evidence type="ECO:0000256" key="5">
    <source>
        <dbReference type="ARBA" id="ARBA00023043"/>
    </source>
</evidence>
<feature type="repeat" description="ANK" evidence="7">
    <location>
        <begin position="137"/>
        <end position="169"/>
    </location>
</feature>
<evidence type="ECO:0000256" key="6">
    <source>
        <dbReference type="ARBA" id="ARBA00023136"/>
    </source>
</evidence>
<feature type="transmembrane region" description="Helical" evidence="9">
    <location>
        <begin position="756"/>
        <end position="777"/>
    </location>
</feature>
<evidence type="ECO:0000256" key="7">
    <source>
        <dbReference type="PROSITE-ProRule" id="PRU00023"/>
    </source>
</evidence>
<dbReference type="PANTHER" id="PTHR24141:SF1">
    <property type="entry name" value="2-5A-DEPENDENT RIBONUCLEASE"/>
    <property type="match status" value="1"/>
</dbReference>
<dbReference type="GO" id="GO:0003723">
    <property type="term" value="F:RNA binding"/>
    <property type="evidence" value="ECO:0007669"/>
    <property type="project" value="TreeGrafter"/>
</dbReference>
<dbReference type="GO" id="GO:0004540">
    <property type="term" value="F:RNA nuclease activity"/>
    <property type="evidence" value="ECO:0007669"/>
    <property type="project" value="TreeGrafter"/>
</dbReference>
<evidence type="ECO:0000256" key="2">
    <source>
        <dbReference type="ARBA" id="ARBA00022692"/>
    </source>
</evidence>
<dbReference type="PROSITE" id="PS50297">
    <property type="entry name" value="ANK_REP_REGION"/>
    <property type="match status" value="2"/>
</dbReference>
<keyword evidence="2 9" id="KW-0812">Transmembrane</keyword>
<name>A0A4V3UNC0_9EURO</name>
<dbReference type="GO" id="GO:0006396">
    <property type="term" value="P:RNA processing"/>
    <property type="evidence" value="ECO:0007669"/>
    <property type="project" value="TreeGrafter"/>
</dbReference>
<feature type="repeat" description="ANK" evidence="7">
    <location>
        <begin position="69"/>
        <end position="92"/>
    </location>
</feature>
<feature type="compositionally biased region" description="Polar residues" evidence="8">
    <location>
        <begin position="13"/>
        <end position="25"/>
    </location>
</feature>
<dbReference type="SMART" id="SM00248">
    <property type="entry name" value="ANK"/>
    <property type="match status" value="5"/>
</dbReference>
<dbReference type="SUPFAM" id="SSF144083">
    <property type="entry name" value="Magnesium transport protein CorA, transmembrane region"/>
    <property type="match status" value="1"/>
</dbReference>
<protein>
    <submittedName>
        <fullName evidence="10">Uncharacterized protein</fullName>
    </submittedName>
</protein>
<dbReference type="EMBL" id="SOSA01000499">
    <property type="protein sequence ID" value="THC90634.1"/>
    <property type="molecule type" value="Genomic_DNA"/>
</dbReference>
<evidence type="ECO:0000256" key="1">
    <source>
        <dbReference type="ARBA" id="ARBA00004141"/>
    </source>
</evidence>
<dbReference type="PROSITE" id="PS50088">
    <property type="entry name" value="ANK_REPEAT"/>
    <property type="match status" value="2"/>
</dbReference>